<evidence type="ECO:0000256" key="6">
    <source>
        <dbReference type="ARBA" id="ARBA00023146"/>
    </source>
</evidence>
<dbReference type="PANTHER" id="PTHR22594:SF5">
    <property type="entry name" value="ASPARTATE--TRNA LIGASE, MITOCHONDRIAL"/>
    <property type="match status" value="1"/>
</dbReference>
<dbReference type="Pfam" id="PF01336">
    <property type="entry name" value="tRNA_anti-codon"/>
    <property type="match status" value="1"/>
</dbReference>
<evidence type="ECO:0000256" key="3">
    <source>
        <dbReference type="ARBA" id="ARBA00022741"/>
    </source>
</evidence>
<reference evidence="8" key="1">
    <citation type="submission" date="2014-08" db="EMBL/GenBank/DDBJ databases">
        <authorList>
            <person name="Senf B."/>
            <person name="Petzold A."/>
            <person name="Downie B.R."/>
            <person name="Koch P."/>
            <person name="Platzer M."/>
        </authorList>
    </citation>
    <scope>NUCLEOTIDE SEQUENCE [LARGE SCALE GENOMIC DNA]</scope>
    <source>
        <strain evidence="8">GRZ</strain>
    </source>
</reference>
<dbReference type="SUPFAM" id="SSF55681">
    <property type="entry name" value="Class II aaRS and biotin synthetases"/>
    <property type="match status" value="1"/>
</dbReference>
<accession>A0A8C6PXC8</accession>
<proteinExistence type="inferred from homology"/>
<dbReference type="GO" id="GO:0004815">
    <property type="term" value="F:aspartate-tRNA ligase activity"/>
    <property type="evidence" value="ECO:0007669"/>
    <property type="project" value="TreeGrafter"/>
</dbReference>
<dbReference type="InterPro" id="IPR006195">
    <property type="entry name" value="aa-tRNA-synth_II"/>
</dbReference>
<dbReference type="Gene3D" id="3.30.1360.30">
    <property type="entry name" value="GAD-like domain"/>
    <property type="match status" value="1"/>
</dbReference>
<dbReference type="Proteomes" id="UP000694548">
    <property type="component" value="Chromosome sgr09"/>
</dbReference>
<evidence type="ECO:0000313" key="9">
    <source>
        <dbReference type="Proteomes" id="UP000694548"/>
    </source>
</evidence>
<organism evidence="8 9">
    <name type="scientific">Nothobranchius furzeri</name>
    <name type="common">Turquoise killifish</name>
    <dbReference type="NCBI Taxonomy" id="105023"/>
    <lineage>
        <taxon>Eukaryota</taxon>
        <taxon>Metazoa</taxon>
        <taxon>Chordata</taxon>
        <taxon>Craniata</taxon>
        <taxon>Vertebrata</taxon>
        <taxon>Euteleostomi</taxon>
        <taxon>Actinopterygii</taxon>
        <taxon>Neopterygii</taxon>
        <taxon>Teleostei</taxon>
        <taxon>Neoteleostei</taxon>
        <taxon>Acanthomorphata</taxon>
        <taxon>Ovalentaria</taxon>
        <taxon>Atherinomorphae</taxon>
        <taxon>Cyprinodontiformes</taxon>
        <taxon>Nothobranchiidae</taxon>
        <taxon>Nothobranchius</taxon>
    </lineage>
</organism>
<keyword evidence="9" id="KW-1185">Reference proteome</keyword>
<evidence type="ECO:0000313" key="8">
    <source>
        <dbReference type="Ensembl" id="ENSNFUP00015050505.1"/>
    </source>
</evidence>
<keyword evidence="5" id="KW-0648">Protein biosynthesis</keyword>
<dbReference type="InterPro" id="IPR045864">
    <property type="entry name" value="aa-tRNA-synth_II/BPL/LPL"/>
</dbReference>
<dbReference type="InterPro" id="IPR004115">
    <property type="entry name" value="GAD-like_sf"/>
</dbReference>
<dbReference type="GO" id="GO:0003676">
    <property type="term" value="F:nucleic acid binding"/>
    <property type="evidence" value="ECO:0007669"/>
    <property type="project" value="InterPro"/>
</dbReference>
<dbReference type="InterPro" id="IPR012340">
    <property type="entry name" value="NA-bd_OB-fold"/>
</dbReference>
<dbReference type="GO" id="GO:0005739">
    <property type="term" value="C:mitochondrion"/>
    <property type="evidence" value="ECO:0007669"/>
    <property type="project" value="TreeGrafter"/>
</dbReference>
<gene>
    <name evidence="8" type="primary">DARS2</name>
    <name evidence="8" type="synonym">dars2</name>
</gene>
<dbReference type="Ensembl" id="ENSNFUT00015052677.1">
    <property type="protein sequence ID" value="ENSNFUP00015050505.1"/>
    <property type="gene ID" value="ENSNFUG00015023385.1"/>
</dbReference>
<keyword evidence="6" id="KW-0030">Aminoacyl-tRNA synthetase</keyword>
<dbReference type="PROSITE" id="PS50862">
    <property type="entry name" value="AA_TRNA_LIGASE_II"/>
    <property type="match status" value="1"/>
</dbReference>
<keyword evidence="3" id="KW-0547">Nucleotide-binding</keyword>
<dbReference type="InterPro" id="IPR047089">
    <property type="entry name" value="Asp-tRNA-ligase_1_N"/>
</dbReference>
<reference evidence="8" key="2">
    <citation type="submission" date="2025-08" db="UniProtKB">
        <authorList>
            <consortium name="Ensembl"/>
        </authorList>
    </citation>
    <scope>IDENTIFICATION</scope>
</reference>
<name>A0A8C6PXC8_NOTFU</name>
<dbReference type="GeneTree" id="ENSGT01030000234618"/>
<protein>
    <submittedName>
        <fullName evidence="8">Aspartyl-tRNA synthetase 2, mitochondrial</fullName>
    </submittedName>
</protein>
<evidence type="ECO:0000256" key="4">
    <source>
        <dbReference type="ARBA" id="ARBA00022840"/>
    </source>
</evidence>
<dbReference type="Pfam" id="PF00152">
    <property type="entry name" value="tRNA-synt_2"/>
    <property type="match status" value="2"/>
</dbReference>
<dbReference type="SUPFAM" id="SSF50249">
    <property type="entry name" value="Nucleic acid-binding proteins"/>
    <property type="match status" value="1"/>
</dbReference>
<evidence type="ECO:0000256" key="2">
    <source>
        <dbReference type="ARBA" id="ARBA00022598"/>
    </source>
</evidence>
<evidence type="ECO:0000256" key="5">
    <source>
        <dbReference type="ARBA" id="ARBA00022917"/>
    </source>
</evidence>
<dbReference type="GO" id="GO:0006422">
    <property type="term" value="P:aspartyl-tRNA aminoacylation"/>
    <property type="evidence" value="ECO:0007669"/>
    <property type="project" value="TreeGrafter"/>
</dbReference>
<dbReference type="Gene3D" id="3.30.930.10">
    <property type="entry name" value="Bira Bifunctional Protein, Domain 2"/>
    <property type="match status" value="2"/>
</dbReference>
<feature type="domain" description="Aminoacyl-transfer RNA synthetases class-II family profile" evidence="7">
    <location>
        <begin position="172"/>
        <end position="413"/>
    </location>
</feature>
<comment type="similarity">
    <text evidence="1">Belongs to the class-II aminoacyl-tRNA synthetase family. Type 1 subfamily.</text>
</comment>
<evidence type="ECO:0000259" key="7">
    <source>
        <dbReference type="PROSITE" id="PS50862"/>
    </source>
</evidence>
<dbReference type="AlphaFoldDB" id="A0A8C6PXC8"/>
<dbReference type="Gene3D" id="2.40.50.140">
    <property type="entry name" value="Nucleic acid-binding proteins"/>
    <property type="match status" value="1"/>
</dbReference>
<dbReference type="InterPro" id="IPR004364">
    <property type="entry name" value="Aa-tRNA-synt_II"/>
</dbReference>
<reference evidence="8" key="3">
    <citation type="submission" date="2025-09" db="UniProtKB">
        <authorList>
            <consortium name="Ensembl"/>
        </authorList>
    </citation>
    <scope>IDENTIFICATION</scope>
</reference>
<dbReference type="InterPro" id="IPR004365">
    <property type="entry name" value="NA-bd_OB_tRNA"/>
</dbReference>
<dbReference type="GO" id="GO:0005524">
    <property type="term" value="F:ATP binding"/>
    <property type="evidence" value="ECO:0007669"/>
    <property type="project" value="UniProtKB-KW"/>
</dbReference>
<keyword evidence="4" id="KW-0067">ATP-binding</keyword>
<keyword evidence="2" id="KW-0436">Ligase</keyword>
<dbReference type="InterPro" id="IPR002312">
    <property type="entry name" value="Asp/Asn-tRNA-synth_IIb"/>
</dbReference>
<evidence type="ECO:0000256" key="1">
    <source>
        <dbReference type="ARBA" id="ARBA00006303"/>
    </source>
</evidence>
<sequence>MLLQRVLFALKAHNVRYPWVVCSDLLLGPSSLSFRSHTCGELRSDHVGQKVTLCGWVQYLRQDLFVILRDFSGLTQVLIPQEESANNLKAALCGLAVESVVKVTGTVRKRPAGQENKLMPTGEIEILAQNLEVFNICRKLPFEMKEFVKKSEALRMQYRYLALRSSQMQKNLRLRSQLVMKMREYLCNVHGFVDVETPTLFKRTPGGAKEFVVPSREPGLFYSLPQSPQQFKQLLMVAGVDRYFQIARCYRDEGSKPDRQPEFTQVDIEMSFVDQAGIMALVEGMLQFSWPAEKGPLQVPFQVMTYNEAMRDYGVDKPDTRFNMKLIDLSEVFSSTKIEFLRSALSQSEGSIQAICVPSGAVRTNPEDPSLLSHLLEALDSGAPPHGGIALGLDRLVSVVVGASSIRDVIAFPKSFRGHDLMSHAPDTVSEEELKPYHISIKWPTEQRGGGGGGGSAGK</sequence>
<dbReference type="PRINTS" id="PR01042">
    <property type="entry name" value="TRNASYNTHASP"/>
</dbReference>
<dbReference type="PANTHER" id="PTHR22594">
    <property type="entry name" value="ASPARTYL/LYSYL-TRNA SYNTHETASE"/>
    <property type="match status" value="1"/>
</dbReference>
<dbReference type="CDD" id="cd04317">
    <property type="entry name" value="EcAspRS_like_N"/>
    <property type="match status" value="1"/>
</dbReference>